<dbReference type="InterPro" id="IPR038555">
    <property type="entry name" value="Zincin_1_sf"/>
</dbReference>
<feature type="compositionally biased region" description="Basic residues" evidence="1">
    <location>
        <begin position="8"/>
        <end position="18"/>
    </location>
</feature>
<protein>
    <submittedName>
        <fullName evidence="2">Uncharacterized protein conserved in bacteria</fullName>
    </submittedName>
</protein>
<dbReference type="SUPFAM" id="SSF55486">
    <property type="entry name" value="Metalloproteases ('zincins'), catalytic domain"/>
    <property type="match status" value="1"/>
</dbReference>
<proteinExistence type="predicted"/>
<feature type="region of interest" description="Disordered" evidence="1">
    <location>
        <begin position="1"/>
        <end position="23"/>
    </location>
</feature>
<dbReference type="EMBL" id="LT906453">
    <property type="protein sequence ID" value="SNV21648.1"/>
    <property type="molecule type" value="Genomic_DNA"/>
</dbReference>
<dbReference type="Gene3D" id="3.30.2010.20">
    <property type="match status" value="1"/>
</dbReference>
<evidence type="ECO:0000313" key="5">
    <source>
        <dbReference type="Proteomes" id="UP000254118"/>
    </source>
</evidence>
<dbReference type="Proteomes" id="UP000254118">
    <property type="component" value="Unassembled WGS sequence"/>
</dbReference>
<dbReference type="AlphaFoldDB" id="A0A239VJ51"/>
<dbReference type="Pfam" id="PF06262">
    <property type="entry name" value="Zincin_1"/>
    <property type="match status" value="1"/>
</dbReference>
<dbReference type="CDD" id="cd12954">
    <property type="entry name" value="MMP_TTHA0227_like_1"/>
    <property type="match status" value="1"/>
</dbReference>
<organism evidence="2 4">
    <name type="scientific">Dermatophilus congolensis</name>
    <dbReference type="NCBI Taxonomy" id="1863"/>
    <lineage>
        <taxon>Bacteria</taxon>
        <taxon>Bacillati</taxon>
        <taxon>Actinomycetota</taxon>
        <taxon>Actinomycetes</taxon>
        <taxon>Micrococcales</taxon>
        <taxon>Dermatophilaceae</taxon>
        <taxon>Dermatophilus</taxon>
    </lineage>
</organism>
<evidence type="ECO:0000313" key="3">
    <source>
        <dbReference type="EMBL" id="STD06728.1"/>
    </source>
</evidence>
<keyword evidence="4" id="KW-1185">Reference proteome</keyword>
<dbReference type="Proteomes" id="UP000242637">
    <property type="component" value="Chromosome 1"/>
</dbReference>
<dbReference type="STRING" id="1121387.GCA_000429885_02008"/>
<dbReference type="EMBL" id="UFYA01000001">
    <property type="protein sequence ID" value="STD06728.1"/>
    <property type="molecule type" value="Genomic_DNA"/>
</dbReference>
<gene>
    <name evidence="3" type="ORF">NCTC7915_00670</name>
    <name evidence="2" type="ORF">SAMEA4475696_01303</name>
</gene>
<dbReference type="RefSeq" id="WP_034401654.1">
    <property type="nucleotide sequence ID" value="NZ_JAAFNJ010000001.1"/>
</dbReference>
<evidence type="ECO:0000256" key="1">
    <source>
        <dbReference type="SAM" id="MobiDB-lite"/>
    </source>
</evidence>
<reference evidence="3 5" key="2">
    <citation type="submission" date="2018-06" db="EMBL/GenBank/DDBJ databases">
        <authorList>
            <consortium name="Pathogen Informatics"/>
            <person name="Doyle S."/>
        </authorList>
    </citation>
    <scope>NUCLEOTIDE SEQUENCE [LARGE SCALE GENOMIC DNA]</scope>
    <source>
        <strain evidence="3 5">NCTC7915</strain>
    </source>
</reference>
<name>A0A239VJ51_9MICO</name>
<accession>A0A239VJ51</accession>
<reference evidence="2 4" key="1">
    <citation type="submission" date="2017-06" db="EMBL/GenBank/DDBJ databases">
        <authorList>
            <consortium name="Pathogen Informatics"/>
        </authorList>
    </citation>
    <scope>NUCLEOTIDE SEQUENCE [LARGE SCALE GENOMIC DNA]</scope>
    <source>
        <strain evidence="2 4">NCTC13039</strain>
    </source>
</reference>
<dbReference type="InterPro" id="IPR010428">
    <property type="entry name" value="Zincin_1"/>
</dbReference>
<dbReference type="GeneID" id="63459529"/>
<evidence type="ECO:0000313" key="2">
    <source>
        <dbReference type="EMBL" id="SNV21648.1"/>
    </source>
</evidence>
<dbReference type="KEGG" id="dco:SAMEA4475696_1303"/>
<evidence type="ECO:0000313" key="4">
    <source>
        <dbReference type="Proteomes" id="UP000242637"/>
    </source>
</evidence>
<sequence>MNATGPHTPRRRDRRGRGIRGPLAWPAVPAMKSRSDRFDEAVLDALERIERRLGGHIENLEIAVELVPPSDPNPWEEQRVPLSRLFPPEQSLPGKIVLYRRPIETGLESPDDLRYVVFDLVVDQVADALGMDPLTLDPNRPRDWD</sequence>